<sequence>MTKKENGEYLRVVEVEAYVLPGNPSTPVIMLKLEEDKELTLYYVPYEIVEAINLMGGVDLSIKKIIGRDRESIFDLLASHEDIKNLLSQDLEKVVIDELDIETGLFTAKVFFTDGKNRVVRRMIPSHAVFLAVMSGKPIFVEKKLAETQNYRA</sequence>
<proteinExistence type="predicted"/>
<feature type="domain" description="BFN" evidence="1">
    <location>
        <begin position="9"/>
        <end position="153"/>
    </location>
</feature>
<evidence type="ECO:0000259" key="1">
    <source>
        <dbReference type="PROSITE" id="PS51658"/>
    </source>
</evidence>
<gene>
    <name evidence="2" type="ORF">ENO04_06370</name>
</gene>
<dbReference type="Gene3D" id="3.10.690.10">
    <property type="entry name" value="Bifunctional nuclease domain"/>
    <property type="match status" value="1"/>
</dbReference>
<name>A0A7C1E4R1_9CREN</name>
<dbReference type="PROSITE" id="PS51658">
    <property type="entry name" value="BFN"/>
    <property type="match status" value="1"/>
</dbReference>
<dbReference type="InterPro" id="IPR036104">
    <property type="entry name" value="BFN_sf"/>
</dbReference>
<protein>
    <recommendedName>
        <fullName evidence="1">BFN domain-containing protein</fullName>
    </recommendedName>
</protein>
<reference evidence="2" key="1">
    <citation type="journal article" date="2020" name="mSystems">
        <title>Genome- and Community-Level Interaction Insights into Carbon Utilization and Element Cycling Functions of Hydrothermarchaeota in Hydrothermal Sediment.</title>
        <authorList>
            <person name="Zhou Z."/>
            <person name="Liu Y."/>
            <person name="Xu W."/>
            <person name="Pan J."/>
            <person name="Luo Z.H."/>
            <person name="Li M."/>
        </authorList>
    </citation>
    <scope>NUCLEOTIDE SEQUENCE [LARGE SCALE GENOMIC DNA]</scope>
    <source>
        <strain evidence="2">SpSt-123</strain>
    </source>
</reference>
<comment type="caution">
    <text evidence="2">The sequence shown here is derived from an EMBL/GenBank/DDBJ whole genome shotgun (WGS) entry which is preliminary data.</text>
</comment>
<dbReference type="Pfam" id="PF02577">
    <property type="entry name" value="BFN_dom"/>
    <property type="match status" value="1"/>
</dbReference>
<dbReference type="EMBL" id="DSDY01000189">
    <property type="protein sequence ID" value="HDS11215.1"/>
    <property type="molecule type" value="Genomic_DNA"/>
</dbReference>
<organism evidence="2">
    <name type="scientific">Fervidicoccus fontis</name>
    <dbReference type="NCBI Taxonomy" id="683846"/>
    <lineage>
        <taxon>Archaea</taxon>
        <taxon>Thermoproteota</taxon>
        <taxon>Thermoprotei</taxon>
        <taxon>Fervidicoccales</taxon>
        <taxon>Fervidicoccaceae</taxon>
        <taxon>Fervidicoccus</taxon>
    </lineage>
</organism>
<dbReference type="AlphaFoldDB" id="A0A7C1E4R1"/>
<dbReference type="GO" id="GO:0004518">
    <property type="term" value="F:nuclease activity"/>
    <property type="evidence" value="ECO:0007669"/>
    <property type="project" value="InterPro"/>
</dbReference>
<dbReference type="SUPFAM" id="SSF103256">
    <property type="entry name" value="Hypothetical protein TM0160"/>
    <property type="match status" value="1"/>
</dbReference>
<dbReference type="InterPro" id="IPR003729">
    <property type="entry name" value="Bi_nuclease_dom"/>
</dbReference>
<evidence type="ECO:0000313" key="2">
    <source>
        <dbReference type="EMBL" id="HDS11215.1"/>
    </source>
</evidence>
<accession>A0A7C1E4R1</accession>